<dbReference type="PANTHER" id="PTHR30175:SF1">
    <property type="entry name" value="PTS SYSTEM ARBUTIN-, CELLOBIOSE-, AND SALICIN-SPECIFIC EIIBC COMPONENT-RELATED"/>
    <property type="match status" value="1"/>
</dbReference>
<feature type="transmembrane region" description="Helical" evidence="9">
    <location>
        <begin position="325"/>
        <end position="346"/>
    </location>
</feature>
<keyword evidence="3" id="KW-1003">Cell membrane</keyword>
<dbReference type="InterPro" id="IPR013013">
    <property type="entry name" value="PTS_EIIC_1"/>
</dbReference>
<evidence type="ECO:0000256" key="3">
    <source>
        <dbReference type="ARBA" id="ARBA00022475"/>
    </source>
</evidence>
<evidence type="ECO:0000256" key="8">
    <source>
        <dbReference type="ARBA" id="ARBA00023136"/>
    </source>
</evidence>
<protein>
    <recommendedName>
        <fullName evidence="10">PTS EIIC type-1 domain-containing protein</fullName>
    </recommendedName>
</protein>
<keyword evidence="2" id="KW-0813">Transport</keyword>
<evidence type="ECO:0000256" key="2">
    <source>
        <dbReference type="ARBA" id="ARBA00022448"/>
    </source>
</evidence>
<keyword evidence="7 9" id="KW-1133">Transmembrane helix</keyword>
<name>A0A1Y4LYT8_9FIRM</name>
<keyword evidence="5" id="KW-0598">Phosphotransferase system</keyword>
<dbReference type="InterPro" id="IPR003352">
    <property type="entry name" value="PTS_EIIC"/>
</dbReference>
<keyword evidence="12" id="KW-1185">Reference proteome</keyword>
<accession>A0A1Y4LYT8</accession>
<dbReference type="GO" id="GO:0005886">
    <property type="term" value="C:plasma membrane"/>
    <property type="evidence" value="ECO:0007669"/>
    <property type="project" value="UniProtKB-SubCell"/>
</dbReference>
<dbReference type="InterPro" id="IPR050558">
    <property type="entry name" value="PTS_Sugar-Specific_Components"/>
</dbReference>
<dbReference type="GO" id="GO:0090589">
    <property type="term" value="F:protein-phosphocysteine-trehalose phosphotransferase system transporter activity"/>
    <property type="evidence" value="ECO:0007669"/>
    <property type="project" value="TreeGrafter"/>
</dbReference>
<dbReference type="GO" id="GO:0008982">
    <property type="term" value="F:protein-N(PI)-phosphohistidine-sugar phosphotransferase activity"/>
    <property type="evidence" value="ECO:0007669"/>
    <property type="project" value="InterPro"/>
</dbReference>
<dbReference type="GO" id="GO:0015771">
    <property type="term" value="P:trehalose transport"/>
    <property type="evidence" value="ECO:0007669"/>
    <property type="project" value="TreeGrafter"/>
</dbReference>
<feature type="transmembrane region" description="Helical" evidence="9">
    <location>
        <begin position="385"/>
        <end position="409"/>
    </location>
</feature>
<evidence type="ECO:0000259" key="10">
    <source>
        <dbReference type="PROSITE" id="PS51103"/>
    </source>
</evidence>
<sequence length="462" mass="51320">MQLLCTKQKSLLLIEYDLLALRFSSRNFNIVVFNFIIPPDFCITINFQTKILVLSLFQKNFKVYTNIKRYILLKTKILYYTFSKEMLLMINKCKHGVSIFLDVLSSCLMPLIPMLIAASMFKTLAAILGPDMLHWVSDKDALYILLTFTGDAGFYFFPIMIGYTAAKHFNCNVILGMFIGAIMLHPTFVQMAENKTNFNVYGIPCHVQNYSSTIIPILLSVFVFSYIEKFFNKYIPQSLSAIFSPTLSIALILPIALCVLGPLGSIIGEYINYSLITLGNLGGLATILCTALIAAFWEYIVMAGMHWLFITTIFMILAQEGVETIIAPSVLLAAFTVGGMCFGTLLRLKEKKEKSLAVSYIIAQMIGGVTEPGLYGIGVKYKRPFIGMMCGGFVAGLFASIVGLQVYNFLPVASFLALLSFVGGSTLNLIYAIIGAIIAFIVSALVTYILDIRENENIQIKE</sequence>
<evidence type="ECO:0000256" key="5">
    <source>
        <dbReference type="ARBA" id="ARBA00022683"/>
    </source>
</evidence>
<evidence type="ECO:0000313" key="11">
    <source>
        <dbReference type="EMBL" id="OUP61758.1"/>
    </source>
</evidence>
<dbReference type="Pfam" id="PF02378">
    <property type="entry name" value="PTS_EIIC"/>
    <property type="match status" value="1"/>
</dbReference>
<dbReference type="PROSITE" id="PS51103">
    <property type="entry name" value="PTS_EIIC_TYPE_1"/>
    <property type="match status" value="1"/>
</dbReference>
<evidence type="ECO:0000256" key="6">
    <source>
        <dbReference type="ARBA" id="ARBA00022692"/>
    </source>
</evidence>
<feature type="transmembrane region" description="Helical" evidence="9">
    <location>
        <begin position="99"/>
        <end position="121"/>
    </location>
</feature>
<feature type="transmembrane region" description="Helical" evidence="9">
    <location>
        <begin position="169"/>
        <end position="189"/>
    </location>
</feature>
<evidence type="ECO:0000256" key="1">
    <source>
        <dbReference type="ARBA" id="ARBA00004651"/>
    </source>
</evidence>
<feature type="transmembrane region" description="Helical" evidence="9">
    <location>
        <begin position="141"/>
        <end position="157"/>
    </location>
</feature>
<comment type="caution">
    <text evidence="11">The sequence shown here is derived from an EMBL/GenBank/DDBJ whole genome shotgun (WGS) entry which is preliminary data.</text>
</comment>
<proteinExistence type="predicted"/>
<dbReference type="GO" id="GO:0009401">
    <property type="term" value="P:phosphoenolpyruvate-dependent sugar phosphotransferase system"/>
    <property type="evidence" value="ECO:0007669"/>
    <property type="project" value="UniProtKB-KW"/>
</dbReference>
<dbReference type="Proteomes" id="UP000195447">
    <property type="component" value="Unassembled WGS sequence"/>
</dbReference>
<dbReference type="AlphaFoldDB" id="A0A1Y4LYT8"/>
<feature type="transmembrane region" description="Helical" evidence="9">
    <location>
        <begin position="429"/>
        <end position="450"/>
    </location>
</feature>
<gene>
    <name evidence="11" type="ORF">B5F14_02020</name>
</gene>
<dbReference type="EMBL" id="NFKM01000002">
    <property type="protein sequence ID" value="OUP61758.1"/>
    <property type="molecule type" value="Genomic_DNA"/>
</dbReference>
<evidence type="ECO:0000256" key="4">
    <source>
        <dbReference type="ARBA" id="ARBA00022597"/>
    </source>
</evidence>
<evidence type="ECO:0000256" key="9">
    <source>
        <dbReference type="SAM" id="Phobius"/>
    </source>
</evidence>
<comment type="subcellular location">
    <subcellularLocation>
        <location evidence="1">Cell membrane</location>
        <topology evidence="1">Multi-pass membrane protein</topology>
    </subcellularLocation>
</comment>
<keyword evidence="4" id="KW-0762">Sugar transport</keyword>
<organism evidence="11 12">
    <name type="scientific">Faecalitalea cylindroides</name>
    <dbReference type="NCBI Taxonomy" id="39483"/>
    <lineage>
        <taxon>Bacteria</taxon>
        <taxon>Bacillati</taxon>
        <taxon>Bacillota</taxon>
        <taxon>Erysipelotrichia</taxon>
        <taxon>Erysipelotrichales</taxon>
        <taxon>Erysipelotrichaceae</taxon>
        <taxon>Faecalitalea</taxon>
    </lineage>
</organism>
<feature type="domain" description="PTS EIIC type-1" evidence="10">
    <location>
        <begin position="102"/>
        <end position="462"/>
    </location>
</feature>
<feature type="transmembrane region" description="Helical" evidence="9">
    <location>
        <begin position="270"/>
        <end position="293"/>
    </location>
</feature>
<feature type="transmembrane region" description="Helical" evidence="9">
    <location>
        <begin position="239"/>
        <end position="264"/>
    </location>
</feature>
<keyword evidence="8 9" id="KW-0472">Membrane</keyword>
<feature type="transmembrane region" description="Helical" evidence="9">
    <location>
        <begin position="209"/>
        <end position="227"/>
    </location>
</feature>
<evidence type="ECO:0000313" key="12">
    <source>
        <dbReference type="Proteomes" id="UP000195447"/>
    </source>
</evidence>
<reference evidence="12" key="1">
    <citation type="submission" date="2017-04" db="EMBL/GenBank/DDBJ databases">
        <title>Function of individual gut microbiota members based on whole genome sequencing of pure cultures obtained from chicken caecum.</title>
        <authorList>
            <person name="Medvecky M."/>
            <person name="Cejkova D."/>
            <person name="Polansky O."/>
            <person name="Karasova D."/>
            <person name="Kubasova T."/>
            <person name="Cizek A."/>
            <person name="Rychlik I."/>
        </authorList>
    </citation>
    <scope>NUCLEOTIDE SEQUENCE [LARGE SCALE GENOMIC DNA]</scope>
    <source>
        <strain evidence="12">An178</strain>
    </source>
</reference>
<keyword evidence="6 9" id="KW-0812">Transmembrane</keyword>
<evidence type="ECO:0000256" key="7">
    <source>
        <dbReference type="ARBA" id="ARBA00022989"/>
    </source>
</evidence>
<dbReference type="PANTHER" id="PTHR30175">
    <property type="entry name" value="PHOSPHOTRANSFERASE SYSTEM TRANSPORT PROTEIN"/>
    <property type="match status" value="1"/>
</dbReference>